<sequence>MSRIWQYDVFISFRGDDLRHNFLAHFRKELDRKLIRTFNDMEIEKGESLDPVLTQAIRGSKIAVVLFSKNYASSGWCLNELLEIVKCKKEIGQLVIPIFHGVDPSHVRHQIGDFGSIFEKTCRRHSEEVKNQWKKALTEVANMVGTHLQNWDNEAKQIEYIVNDLLGTVILTPSKDFEDTVGIEDHIAKISLILDLKFESKEVRRVGIWGPSGIGKTTIARALYSQHSHVFDVCVFLDIHFVSKSTKNYRKGNPDDYNMKLCLQKSFLSKILDQKDIEVEHLGVIEERLKHQKVLIVLDDLDDQMVLDTLVGKDEWFGCGSRIIVITKDKRLLEAHGINHIYEVGFPSEKQALEMFCHSAFGQKSPDDGFVELATEVAARAGGLPLGLKILGKVMKNRKVEEWKGELLSLQKNQNGDIGKTLKVSYDKIDIQKHRAIFRHIACFFNGAEIDNIKLMLPELDVETGVRHLVEKSLISSKSSWNNTCTVDMHCLVQEMGKQLVRAQSEEPGEREFLFDSDDVCNVLGGTNGTNKVIGISLDLNEIDELEIHKKAFKNMHNLRFLRFHINSWEREKEVEWNLPKKIDAFPPKLKLLNWPGYPMKQLPAEFRPDKLVELRMPNSKILEKLWEGDKSLKFLKDMDLSGSLNLKEIPDLSKATNLETLNLNGCSSLVELPSSILNLNKLTDLNMAGCTNLEALPTGKLESLIHLNLAGCSRLKIFPDISNKISELIINKTAFEIFPSQLRLENLVELSLEHTMSERLWEGVQPLTNLKTIKLLGSENLKELPNLSMATSLETLNLNNCSSLVELTLSTIQNLNKLTSLDMIGCSSLETLPIGINLKSLYRLNLNGCSQLRGFPDISNNITFLFLNQTAIEEVPSHINNFSSLEALEMMGCKELKWISPGLFELKDLDEVFFSDCKKLGEVKWSEKAEDTKLSVISFTNCFYINQEIFIHQSASNYMILPGEVPPYFTHRSTGNSLTIPLHHSSLSQQPFLDFKACVVVSDLVVGSEAVVKKLCFMDIEVHCHFIDKHGNYFEPAERKDLSVHQKYNHQIIFDCRFPLNLDCDQVQIKFLLPNERLKLKRCGVRLSDDSTPFSAIQNQGYETALDEDECT</sequence>
<dbReference type="Pfam" id="PF20160">
    <property type="entry name" value="C-JID"/>
    <property type="match status" value="1"/>
</dbReference>
<dbReference type="Gene3D" id="3.80.10.10">
    <property type="entry name" value="Ribonuclease Inhibitor"/>
    <property type="match status" value="3"/>
</dbReference>
<protein>
    <recommendedName>
        <fullName evidence="1">ADP-ribosyl cyclase/cyclic ADP-ribose hydrolase</fullName>
        <ecNumber evidence="1">3.2.2.6</ecNumber>
    </recommendedName>
</protein>
<proteinExistence type="predicted"/>
<dbReference type="SUPFAM" id="SSF52058">
    <property type="entry name" value="L domain-like"/>
    <property type="match status" value="1"/>
</dbReference>
<evidence type="ECO:0000256" key="1">
    <source>
        <dbReference type="ARBA" id="ARBA00011982"/>
    </source>
</evidence>
<dbReference type="GO" id="GO:0061809">
    <property type="term" value="F:NAD+ nucleosidase activity, cyclic ADP-ribose generating"/>
    <property type="evidence" value="ECO:0007669"/>
    <property type="project" value="UniProtKB-EC"/>
</dbReference>
<name>D7MRD3_ARALL</name>
<dbReference type="EC" id="3.2.2.6" evidence="1"/>
<dbReference type="InterPro" id="IPR042197">
    <property type="entry name" value="Apaf_helical"/>
</dbReference>
<dbReference type="InterPro" id="IPR011713">
    <property type="entry name" value="Leu-rich_rpt_3"/>
</dbReference>
<dbReference type="GO" id="GO:0007165">
    <property type="term" value="P:signal transduction"/>
    <property type="evidence" value="ECO:0007669"/>
    <property type="project" value="InterPro"/>
</dbReference>
<dbReference type="FunFam" id="3.80.10.10:FF:000386">
    <property type="entry name" value="Disease resistance protein RPS4"/>
    <property type="match status" value="1"/>
</dbReference>
<dbReference type="GO" id="GO:0043531">
    <property type="term" value="F:ADP binding"/>
    <property type="evidence" value="ECO:0007669"/>
    <property type="project" value="InterPro"/>
</dbReference>
<dbReference type="InterPro" id="IPR045344">
    <property type="entry name" value="C-JID"/>
</dbReference>
<evidence type="ECO:0000256" key="6">
    <source>
        <dbReference type="ARBA" id="ARBA00023027"/>
    </source>
</evidence>
<dbReference type="AlphaFoldDB" id="D7MRD3"/>
<keyword evidence="10" id="KW-1185">Reference proteome</keyword>
<dbReference type="SMART" id="SM00255">
    <property type="entry name" value="TIR"/>
    <property type="match status" value="1"/>
</dbReference>
<dbReference type="PROSITE" id="PS50104">
    <property type="entry name" value="TIR"/>
    <property type="match status" value="1"/>
</dbReference>
<dbReference type="Gene3D" id="3.40.50.300">
    <property type="entry name" value="P-loop containing nucleotide triphosphate hydrolases"/>
    <property type="match status" value="1"/>
</dbReference>
<evidence type="ECO:0000259" key="8">
    <source>
        <dbReference type="PROSITE" id="PS50104"/>
    </source>
</evidence>
<gene>
    <name evidence="9" type="ORF">ARALYDRAFT_683347</name>
</gene>
<dbReference type="Pfam" id="PF01582">
    <property type="entry name" value="TIR"/>
    <property type="match status" value="1"/>
</dbReference>
<evidence type="ECO:0000256" key="4">
    <source>
        <dbReference type="ARBA" id="ARBA00022801"/>
    </source>
</evidence>
<dbReference type="FunFam" id="3.40.50.10140:FF:000007">
    <property type="entry name" value="Disease resistance protein (TIR-NBS-LRR class)"/>
    <property type="match status" value="1"/>
</dbReference>
<dbReference type="PANTHER" id="PTHR11017">
    <property type="entry name" value="LEUCINE-RICH REPEAT-CONTAINING PROTEIN"/>
    <property type="match status" value="1"/>
</dbReference>
<dbReference type="Pfam" id="PF23282">
    <property type="entry name" value="WHD_ROQ1"/>
    <property type="match status" value="1"/>
</dbReference>
<organism evidence="10">
    <name type="scientific">Arabidopsis lyrata subsp. lyrata</name>
    <name type="common">Lyre-leaved rock-cress</name>
    <dbReference type="NCBI Taxonomy" id="81972"/>
    <lineage>
        <taxon>Eukaryota</taxon>
        <taxon>Viridiplantae</taxon>
        <taxon>Streptophyta</taxon>
        <taxon>Embryophyta</taxon>
        <taxon>Tracheophyta</taxon>
        <taxon>Spermatophyta</taxon>
        <taxon>Magnoliopsida</taxon>
        <taxon>eudicotyledons</taxon>
        <taxon>Gunneridae</taxon>
        <taxon>Pentapetalae</taxon>
        <taxon>rosids</taxon>
        <taxon>malvids</taxon>
        <taxon>Brassicales</taxon>
        <taxon>Brassicaceae</taxon>
        <taxon>Camelineae</taxon>
        <taxon>Arabidopsis</taxon>
    </lineage>
</organism>
<dbReference type="PRINTS" id="PR00364">
    <property type="entry name" value="DISEASERSIST"/>
</dbReference>
<dbReference type="Proteomes" id="UP000008694">
    <property type="component" value="Unassembled WGS sequence"/>
</dbReference>
<evidence type="ECO:0000256" key="2">
    <source>
        <dbReference type="ARBA" id="ARBA00022614"/>
    </source>
</evidence>
<dbReference type="STRING" id="81972.D7MRD3"/>
<dbReference type="Pfam" id="PF00931">
    <property type="entry name" value="NB-ARC"/>
    <property type="match status" value="1"/>
</dbReference>
<dbReference type="InterPro" id="IPR027417">
    <property type="entry name" value="P-loop_NTPase"/>
</dbReference>
<dbReference type="InterPro" id="IPR000157">
    <property type="entry name" value="TIR_dom"/>
</dbReference>
<dbReference type="eggNOG" id="ENOG502QQ7T">
    <property type="taxonomic scope" value="Eukaryota"/>
</dbReference>
<dbReference type="SUPFAM" id="SSF52540">
    <property type="entry name" value="P-loop containing nucleoside triphosphate hydrolases"/>
    <property type="match status" value="1"/>
</dbReference>
<dbReference type="FunFam" id="3.40.50.300:FF:001002">
    <property type="entry name" value="Disease resistance protein (TIR-NBS-LRR class)"/>
    <property type="match status" value="1"/>
</dbReference>
<dbReference type="InterPro" id="IPR058192">
    <property type="entry name" value="WHD_ROQ1-like"/>
</dbReference>
<keyword evidence="6" id="KW-0520">NAD</keyword>
<dbReference type="InterPro" id="IPR035897">
    <property type="entry name" value="Toll_tir_struct_dom_sf"/>
</dbReference>
<keyword evidence="2" id="KW-0433">Leucine-rich repeat</keyword>
<evidence type="ECO:0000313" key="9">
    <source>
        <dbReference type="EMBL" id="EFH41438.1"/>
    </source>
</evidence>
<dbReference type="InterPro" id="IPR044974">
    <property type="entry name" value="Disease_R_plants"/>
</dbReference>
<keyword evidence="4" id="KW-0378">Hydrolase</keyword>
<dbReference type="PANTHER" id="PTHR11017:SF569">
    <property type="entry name" value="DISEASE RESISTANCE PROTEIN"/>
    <property type="match status" value="1"/>
</dbReference>
<dbReference type="GO" id="GO:0006952">
    <property type="term" value="P:defense response"/>
    <property type="evidence" value="ECO:0007669"/>
    <property type="project" value="UniProtKB-KW"/>
</dbReference>
<dbReference type="HOGENOM" id="CLU_001561_0_1_1"/>
<accession>D7MRD3</accession>
<dbReference type="SUPFAM" id="SSF46785">
    <property type="entry name" value="Winged helix' DNA-binding domain"/>
    <property type="match status" value="1"/>
</dbReference>
<dbReference type="EMBL" id="GL348720">
    <property type="protein sequence ID" value="EFH41438.1"/>
    <property type="molecule type" value="Genomic_DNA"/>
</dbReference>
<comment type="catalytic activity">
    <reaction evidence="7">
        <text>NAD(+) + H2O = ADP-D-ribose + nicotinamide + H(+)</text>
        <dbReference type="Rhea" id="RHEA:16301"/>
        <dbReference type="ChEBI" id="CHEBI:15377"/>
        <dbReference type="ChEBI" id="CHEBI:15378"/>
        <dbReference type="ChEBI" id="CHEBI:17154"/>
        <dbReference type="ChEBI" id="CHEBI:57540"/>
        <dbReference type="ChEBI" id="CHEBI:57967"/>
        <dbReference type="EC" id="3.2.2.6"/>
    </reaction>
    <physiologicalReaction direction="left-to-right" evidence="7">
        <dbReference type="Rhea" id="RHEA:16302"/>
    </physiologicalReaction>
</comment>
<dbReference type="InterPro" id="IPR036390">
    <property type="entry name" value="WH_DNA-bd_sf"/>
</dbReference>
<dbReference type="FunFam" id="1.10.8.430:FF:000002">
    <property type="entry name" value="Disease resistance protein (TIR-NBS-LRR class)"/>
    <property type="match status" value="1"/>
</dbReference>
<evidence type="ECO:0000313" key="10">
    <source>
        <dbReference type="Proteomes" id="UP000008694"/>
    </source>
</evidence>
<keyword evidence="5" id="KW-0611">Plant defense</keyword>
<feature type="domain" description="TIR" evidence="8">
    <location>
        <begin position="5"/>
        <end position="169"/>
    </location>
</feature>
<dbReference type="Gramene" id="Al_scaffold_0008_167">
    <property type="protein sequence ID" value="Al_scaffold_0008_167"/>
    <property type="gene ID" value="Al_scaffold_0008_167"/>
</dbReference>
<dbReference type="InterPro" id="IPR002182">
    <property type="entry name" value="NB-ARC"/>
</dbReference>
<evidence type="ECO:0000256" key="3">
    <source>
        <dbReference type="ARBA" id="ARBA00022737"/>
    </source>
</evidence>
<dbReference type="SUPFAM" id="SSF52200">
    <property type="entry name" value="Toll/Interleukin receptor TIR domain"/>
    <property type="match status" value="1"/>
</dbReference>
<keyword evidence="3" id="KW-0677">Repeat</keyword>
<dbReference type="Pfam" id="PF07725">
    <property type="entry name" value="LRR_3"/>
    <property type="match status" value="1"/>
</dbReference>
<evidence type="ECO:0000256" key="5">
    <source>
        <dbReference type="ARBA" id="ARBA00022821"/>
    </source>
</evidence>
<reference evidence="10" key="1">
    <citation type="journal article" date="2011" name="Nat. Genet.">
        <title>The Arabidopsis lyrata genome sequence and the basis of rapid genome size change.</title>
        <authorList>
            <person name="Hu T.T."/>
            <person name="Pattyn P."/>
            <person name="Bakker E.G."/>
            <person name="Cao J."/>
            <person name="Cheng J.-F."/>
            <person name="Clark R.M."/>
            <person name="Fahlgren N."/>
            <person name="Fawcett J.A."/>
            <person name="Grimwood J."/>
            <person name="Gundlach H."/>
            <person name="Haberer G."/>
            <person name="Hollister J.D."/>
            <person name="Ossowski S."/>
            <person name="Ottilar R.P."/>
            <person name="Salamov A.A."/>
            <person name="Schneeberger K."/>
            <person name="Spannagl M."/>
            <person name="Wang X."/>
            <person name="Yang L."/>
            <person name="Nasrallah M.E."/>
            <person name="Bergelson J."/>
            <person name="Carrington J.C."/>
            <person name="Gaut B.S."/>
            <person name="Schmutz J."/>
            <person name="Mayer K.F.X."/>
            <person name="Van de Peer Y."/>
            <person name="Grigoriev I.V."/>
            <person name="Nordborg M."/>
            <person name="Weigel D."/>
            <person name="Guo Y.-L."/>
        </authorList>
    </citation>
    <scope>NUCLEOTIDE SEQUENCE [LARGE SCALE GENOMIC DNA]</scope>
    <source>
        <strain evidence="10">cv. MN47</strain>
    </source>
</reference>
<evidence type="ECO:0000256" key="7">
    <source>
        <dbReference type="ARBA" id="ARBA00047304"/>
    </source>
</evidence>
<dbReference type="Gene3D" id="1.10.8.430">
    <property type="entry name" value="Helical domain of apoptotic protease-activating factors"/>
    <property type="match status" value="1"/>
</dbReference>
<dbReference type="Gene3D" id="3.40.50.10140">
    <property type="entry name" value="Toll/interleukin-1 receptor homology (TIR) domain"/>
    <property type="match status" value="1"/>
</dbReference>
<dbReference type="InterPro" id="IPR032675">
    <property type="entry name" value="LRR_dom_sf"/>
</dbReference>